<evidence type="ECO:0000256" key="8">
    <source>
        <dbReference type="ARBA" id="ARBA00032707"/>
    </source>
</evidence>
<dbReference type="OrthoDB" id="9780918at2"/>
<evidence type="ECO:0000256" key="9">
    <source>
        <dbReference type="ARBA" id="ARBA00047594"/>
    </source>
</evidence>
<sequence>MREAEAFGFDEPLLRLAQQWASPALDRAMVLASELGYAWGVIPLDVIVFAGLLAFGHVRRAIFFAIATGGSALLNLLAKAVFQRERPDLWLSIAPEHTFSFPSGHAMGSATLAAALVLLCWHGAWRWRVLLAGVAFVAWVGASRIYLGVHFPSDILAGWTAAVAWVCAVYLIVRPSHRDPAAAMDPPRAD</sequence>
<feature type="transmembrane region" description="Helical" evidence="10">
    <location>
        <begin position="36"/>
        <end position="55"/>
    </location>
</feature>
<evidence type="ECO:0000256" key="2">
    <source>
        <dbReference type="ARBA" id="ARBA00012374"/>
    </source>
</evidence>
<feature type="transmembrane region" description="Helical" evidence="10">
    <location>
        <begin position="102"/>
        <end position="122"/>
    </location>
</feature>
<evidence type="ECO:0000256" key="3">
    <source>
        <dbReference type="ARBA" id="ARBA00022475"/>
    </source>
</evidence>
<reference evidence="12 13" key="1">
    <citation type="submission" date="2019-03" db="EMBL/GenBank/DDBJ databases">
        <title>Arenimonas daejeonensis sp. nov., isolated from compost.</title>
        <authorList>
            <person name="Jeon C.O."/>
        </authorList>
    </citation>
    <scope>NUCLEOTIDE SEQUENCE [LARGE SCALE GENOMIC DNA]</scope>
    <source>
        <strain evidence="12 13">R29</strain>
    </source>
</reference>
<dbReference type="PANTHER" id="PTHR14969:SF62">
    <property type="entry name" value="DECAPRENYLPHOSPHORYL-5-PHOSPHORIBOSE PHOSPHATASE RV3807C-RELATED"/>
    <property type="match status" value="1"/>
</dbReference>
<keyword evidence="7 10" id="KW-0472">Membrane</keyword>
<evidence type="ECO:0000256" key="6">
    <source>
        <dbReference type="ARBA" id="ARBA00022989"/>
    </source>
</evidence>
<keyword evidence="6 10" id="KW-1133">Transmembrane helix</keyword>
<dbReference type="SMART" id="SM00014">
    <property type="entry name" value="acidPPc"/>
    <property type="match status" value="1"/>
</dbReference>
<dbReference type="InterPro" id="IPR036938">
    <property type="entry name" value="PAP2/HPO_sf"/>
</dbReference>
<evidence type="ECO:0000256" key="7">
    <source>
        <dbReference type="ARBA" id="ARBA00023136"/>
    </source>
</evidence>
<evidence type="ECO:0000256" key="10">
    <source>
        <dbReference type="SAM" id="Phobius"/>
    </source>
</evidence>
<evidence type="ECO:0000256" key="4">
    <source>
        <dbReference type="ARBA" id="ARBA00022692"/>
    </source>
</evidence>
<organism evidence="12 13">
    <name type="scientific">Arenimonas terrae</name>
    <dbReference type="NCBI Taxonomy" id="2546226"/>
    <lineage>
        <taxon>Bacteria</taxon>
        <taxon>Pseudomonadati</taxon>
        <taxon>Pseudomonadota</taxon>
        <taxon>Gammaproteobacteria</taxon>
        <taxon>Lysobacterales</taxon>
        <taxon>Lysobacteraceae</taxon>
        <taxon>Arenimonas</taxon>
    </lineage>
</organism>
<dbReference type="RefSeq" id="WP_139445880.1">
    <property type="nucleotide sequence ID" value="NZ_SMDR01000001.1"/>
</dbReference>
<feature type="transmembrane region" description="Helical" evidence="10">
    <location>
        <begin position="129"/>
        <end position="149"/>
    </location>
</feature>
<accession>A0A5C4RVP8</accession>
<dbReference type="EC" id="3.6.1.27" evidence="2"/>
<evidence type="ECO:0000259" key="11">
    <source>
        <dbReference type="SMART" id="SM00014"/>
    </source>
</evidence>
<keyword evidence="5" id="KW-0378">Hydrolase</keyword>
<comment type="caution">
    <text evidence="12">The sequence shown here is derived from an EMBL/GenBank/DDBJ whole genome shotgun (WGS) entry which is preliminary data.</text>
</comment>
<dbReference type="Proteomes" id="UP000305760">
    <property type="component" value="Unassembled WGS sequence"/>
</dbReference>
<dbReference type="SUPFAM" id="SSF48317">
    <property type="entry name" value="Acid phosphatase/Vanadium-dependent haloperoxidase"/>
    <property type="match status" value="1"/>
</dbReference>
<dbReference type="InterPro" id="IPR000326">
    <property type="entry name" value="PAP2/HPO"/>
</dbReference>
<feature type="transmembrane region" description="Helical" evidence="10">
    <location>
        <begin position="62"/>
        <end position="82"/>
    </location>
</feature>
<dbReference type="Pfam" id="PF01569">
    <property type="entry name" value="PAP2"/>
    <property type="match status" value="1"/>
</dbReference>
<keyword evidence="13" id="KW-1185">Reference proteome</keyword>
<evidence type="ECO:0000256" key="5">
    <source>
        <dbReference type="ARBA" id="ARBA00022801"/>
    </source>
</evidence>
<feature type="domain" description="Phosphatidic acid phosphatase type 2/haloperoxidase" evidence="11">
    <location>
        <begin position="61"/>
        <end position="170"/>
    </location>
</feature>
<dbReference type="Gene3D" id="1.20.144.10">
    <property type="entry name" value="Phosphatidic acid phosphatase type 2/haloperoxidase"/>
    <property type="match status" value="2"/>
</dbReference>
<keyword evidence="3" id="KW-1003">Cell membrane</keyword>
<proteinExistence type="predicted"/>
<comment type="subcellular location">
    <subcellularLocation>
        <location evidence="1">Cell membrane</location>
        <topology evidence="1">Multi-pass membrane protein</topology>
    </subcellularLocation>
</comment>
<dbReference type="CDD" id="cd03392">
    <property type="entry name" value="PAP2_like_2"/>
    <property type="match status" value="1"/>
</dbReference>
<dbReference type="GO" id="GO:0050380">
    <property type="term" value="F:undecaprenyl-diphosphatase activity"/>
    <property type="evidence" value="ECO:0007669"/>
    <property type="project" value="UniProtKB-EC"/>
</dbReference>
<evidence type="ECO:0000313" key="13">
    <source>
        <dbReference type="Proteomes" id="UP000305760"/>
    </source>
</evidence>
<comment type="catalytic activity">
    <reaction evidence="9">
        <text>di-trans,octa-cis-undecaprenyl diphosphate + H2O = di-trans,octa-cis-undecaprenyl phosphate + phosphate + H(+)</text>
        <dbReference type="Rhea" id="RHEA:28094"/>
        <dbReference type="ChEBI" id="CHEBI:15377"/>
        <dbReference type="ChEBI" id="CHEBI:15378"/>
        <dbReference type="ChEBI" id="CHEBI:43474"/>
        <dbReference type="ChEBI" id="CHEBI:58405"/>
        <dbReference type="ChEBI" id="CHEBI:60392"/>
        <dbReference type="EC" id="3.6.1.27"/>
    </reaction>
</comment>
<dbReference type="EMBL" id="SMDR01000001">
    <property type="protein sequence ID" value="TNJ34921.1"/>
    <property type="molecule type" value="Genomic_DNA"/>
</dbReference>
<gene>
    <name evidence="12" type="ORF">E1B00_03850</name>
</gene>
<feature type="transmembrane region" description="Helical" evidence="10">
    <location>
        <begin position="155"/>
        <end position="173"/>
    </location>
</feature>
<evidence type="ECO:0000256" key="1">
    <source>
        <dbReference type="ARBA" id="ARBA00004651"/>
    </source>
</evidence>
<evidence type="ECO:0000313" key="12">
    <source>
        <dbReference type="EMBL" id="TNJ34921.1"/>
    </source>
</evidence>
<dbReference type="AlphaFoldDB" id="A0A5C4RVP8"/>
<keyword evidence="4 10" id="KW-0812">Transmembrane</keyword>
<name>A0A5C4RVP8_9GAMM</name>
<dbReference type="GO" id="GO:0005886">
    <property type="term" value="C:plasma membrane"/>
    <property type="evidence" value="ECO:0007669"/>
    <property type="project" value="UniProtKB-SubCell"/>
</dbReference>
<dbReference type="PANTHER" id="PTHR14969">
    <property type="entry name" value="SPHINGOSINE-1-PHOSPHATE PHOSPHOHYDROLASE"/>
    <property type="match status" value="1"/>
</dbReference>
<protein>
    <recommendedName>
        <fullName evidence="2">undecaprenyl-diphosphate phosphatase</fullName>
        <ecNumber evidence="2">3.6.1.27</ecNumber>
    </recommendedName>
    <alternativeName>
        <fullName evidence="8">Undecaprenyl pyrophosphate phosphatase</fullName>
    </alternativeName>
</protein>